<keyword evidence="11" id="KW-1000">Mitochondrion outer membrane</keyword>
<evidence type="ECO:0000256" key="11">
    <source>
        <dbReference type="ARBA" id="ARBA00022787"/>
    </source>
</evidence>
<keyword evidence="12" id="KW-0999">Mitochondrion inner membrane</keyword>
<dbReference type="EMBL" id="CAJNOG010002555">
    <property type="protein sequence ID" value="CAF1509761.1"/>
    <property type="molecule type" value="Genomic_DNA"/>
</dbReference>
<dbReference type="AlphaFoldDB" id="A0A815U1N4"/>
<evidence type="ECO:0000256" key="16">
    <source>
        <dbReference type="ARBA" id="ARBA00023128"/>
    </source>
</evidence>
<evidence type="ECO:0000256" key="14">
    <source>
        <dbReference type="ARBA" id="ARBA00022842"/>
    </source>
</evidence>
<evidence type="ECO:0000259" key="19">
    <source>
        <dbReference type="PROSITE" id="PS50011"/>
    </source>
</evidence>
<dbReference type="Gene3D" id="1.10.510.10">
    <property type="entry name" value="Transferase(Phosphotransferase) domain 1"/>
    <property type="match status" value="1"/>
</dbReference>
<evidence type="ECO:0000256" key="12">
    <source>
        <dbReference type="ARBA" id="ARBA00022792"/>
    </source>
</evidence>
<accession>A0A815U1N4</accession>
<dbReference type="SUPFAM" id="SSF56112">
    <property type="entry name" value="Protein kinase-like (PK-like)"/>
    <property type="match status" value="1"/>
</dbReference>
<keyword evidence="7" id="KW-0808">Transferase</keyword>
<dbReference type="PROSITE" id="PS50011">
    <property type="entry name" value="PROTEIN_KINASE_DOM"/>
    <property type="match status" value="1"/>
</dbReference>
<keyword evidence="9" id="KW-0547">Nucleotide-binding</keyword>
<dbReference type="PANTHER" id="PTHR22972:SF7">
    <property type="entry name" value="SERINE_THREONINE-PROTEIN KINASE PINK1, MITOCHONDRIAL"/>
    <property type="match status" value="1"/>
</dbReference>
<dbReference type="Proteomes" id="UP000663845">
    <property type="component" value="Unassembled WGS sequence"/>
</dbReference>
<dbReference type="GO" id="GO:0042981">
    <property type="term" value="P:regulation of apoptotic process"/>
    <property type="evidence" value="ECO:0007669"/>
    <property type="project" value="TreeGrafter"/>
</dbReference>
<keyword evidence="16" id="KW-0496">Mitochondrion</keyword>
<evidence type="ECO:0000313" key="20">
    <source>
        <dbReference type="EMBL" id="CAF1509761.1"/>
    </source>
</evidence>
<dbReference type="SMART" id="SM00220">
    <property type="entry name" value="S_TKc"/>
    <property type="match status" value="1"/>
</dbReference>
<proteinExistence type="predicted"/>
<organism evidence="20 21">
    <name type="scientific">Adineta steineri</name>
    <dbReference type="NCBI Taxonomy" id="433720"/>
    <lineage>
        <taxon>Eukaryota</taxon>
        <taxon>Metazoa</taxon>
        <taxon>Spiralia</taxon>
        <taxon>Gnathifera</taxon>
        <taxon>Rotifera</taxon>
        <taxon>Eurotatoria</taxon>
        <taxon>Bdelloidea</taxon>
        <taxon>Adinetida</taxon>
        <taxon>Adinetidae</taxon>
        <taxon>Adineta</taxon>
    </lineage>
</organism>
<comment type="catalytic activity">
    <reaction evidence="18">
        <text>L-seryl-[protein] + ATP = O-phospho-L-seryl-[protein] + ADP + H(+)</text>
        <dbReference type="Rhea" id="RHEA:17989"/>
        <dbReference type="Rhea" id="RHEA-COMP:9863"/>
        <dbReference type="Rhea" id="RHEA-COMP:11604"/>
        <dbReference type="ChEBI" id="CHEBI:15378"/>
        <dbReference type="ChEBI" id="CHEBI:29999"/>
        <dbReference type="ChEBI" id="CHEBI:30616"/>
        <dbReference type="ChEBI" id="CHEBI:83421"/>
        <dbReference type="ChEBI" id="CHEBI:456216"/>
        <dbReference type="EC" id="2.7.11.1"/>
    </reaction>
</comment>
<name>A0A815U1N4_9BILA</name>
<feature type="non-terminal residue" evidence="20">
    <location>
        <position position="1"/>
    </location>
</feature>
<dbReference type="GO" id="GO:0046872">
    <property type="term" value="F:metal ion binding"/>
    <property type="evidence" value="ECO:0007669"/>
    <property type="project" value="UniProtKB-KW"/>
</dbReference>
<evidence type="ECO:0000256" key="5">
    <source>
        <dbReference type="ARBA" id="ARBA00012513"/>
    </source>
</evidence>
<gene>
    <name evidence="20" type="ORF">JYZ213_LOCUS43964</name>
</gene>
<evidence type="ECO:0000256" key="9">
    <source>
        <dbReference type="ARBA" id="ARBA00022741"/>
    </source>
</evidence>
<evidence type="ECO:0000256" key="4">
    <source>
        <dbReference type="ARBA" id="ARBA00004572"/>
    </source>
</evidence>
<dbReference type="GO" id="GO:0005741">
    <property type="term" value="C:mitochondrial outer membrane"/>
    <property type="evidence" value="ECO:0007669"/>
    <property type="project" value="UniProtKB-SubCell"/>
</dbReference>
<dbReference type="InterPro" id="IPR011009">
    <property type="entry name" value="Kinase-like_dom_sf"/>
</dbReference>
<sequence length="673" mass="76494">MVFKGAAKLIVRLSRTLISRPFKPIFNTYNNQLPALNKQHQVYSKYPLRFYLFPSIYRSFLTPTNGQNLSNLMPFRIALNEIKRRLFFTAPSSSRFALGLLGYSLVPQSTIDRFRIDKTLTQIGNLLSKTSMMDQFNNENEKHNRAVLDDYELGRLLGCGCNAAVYEARLRSSSSNTTSCNFTIPSERYSSESESDIDILSHQSSLCEDVYENEEERINELTLDEVRNRASVDITQSSSIDSDILPAGQFNLAIKMLFNYGIQSNAEALKKAMNKELIPLREYFSHPNIVPPSSSRFALGLLGYSLVPQSTIDRFRIDETLTQIGNLLSKTSMMDQFNNENEKHNRAVLDDYELGRLLGCGCNAAVYEARLRSSSSNTTSCNFTIPSERYSSESESDIDILSHQSSLCEDVYENEEERINELTLDEVRNRASIDITQSSSIDSDILPAGQFNLAIKMLFNYGIQSNAEALKKAMNKELIPLREYFSHPNIVRMYSCFVDSFPLLNEAHDYYPMAIPTRLSPDGYGRNKTLFIVMRKYDLTLNEYIHLNQPTDHERLLLFTQLLEALLYLNNQSIVHRDLKSDNLLICQSTGELVLADFGCALYQPPDLKLSYQTDEVCKGGNLALMAPEILTCQPGPKSYLDFNKSDLWASGTLCYEFFSQSNPFFHGSLRQD</sequence>
<dbReference type="GO" id="GO:0005829">
    <property type="term" value="C:cytosol"/>
    <property type="evidence" value="ECO:0007669"/>
    <property type="project" value="UniProtKB-SubCell"/>
</dbReference>
<evidence type="ECO:0000256" key="18">
    <source>
        <dbReference type="ARBA" id="ARBA00048679"/>
    </source>
</evidence>
<evidence type="ECO:0000313" key="21">
    <source>
        <dbReference type="Proteomes" id="UP000663845"/>
    </source>
</evidence>
<evidence type="ECO:0000256" key="8">
    <source>
        <dbReference type="ARBA" id="ARBA00022723"/>
    </source>
</evidence>
<keyword evidence="12" id="KW-0472">Membrane</keyword>
<keyword evidence="15" id="KW-0809">Transit peptide</keyword>
<keyword evidence="10" id="KW-0418">Kinase</keyword>
<evidence type="ECO:0000256" key="3">
    <source>
        <dbReference type="ARBA" id="ARBA00004514"/>
    </source>
</evidence>
<comment type="cofactor">
    <cofactor evidence="1">
        <name>Mg(2+)</name>
        <dbReference type="ChEBI" id="CHEBI:18420"/>
    </cofactor>
</comment>
<dbReference type="InterPro" id="IPR008271">
    <property type="entry name" value="Ser/Thr_kinase_AS"/>
</dbReference>
<dbReference type="GO" id="GO:0090141">
    <property type="term" value="P:positive regulation of mitochondrial fission"/>
    <property type="evidence" value="ECO:0007669"/>
    <property type="project" value="TreeGrafter"/>
</dbReference>
<evidence type="ECO:0000256" key="13">
    <source>
        <dbReference type="ARBA" id="ARBA00022840"/>
    </source>
</evidence>
<dbReference type="PROSITE" id="PS00108">
    <property type="entry name" value="PROTEIN_KINASE_ST"/>
    <property type="match status" value="1"/>
</dbReference>
<comment type="caution">
    <text evidence="20">The sequence shown here is derived from an EMBL/GenBank/DDBJ whole genome shotgun (WGS) entry which is preliminary data.</text>
</comment>
<evidence type="ECO:0000256" key="6">
    <source>
        <dbReference type="ARBA" id="ARBA00022527"/>
    </source>
</evidence>
<dbReference type="Pfam" id="PF00069">
    <property type="entry name" value="Pkinase"/>
    <property type="match status" value="1"/>
</dbReference>
<evidence type="ECO:0000256" key="10">
    <source>
        <dbReference type="ARBA" id="ARBA00022777"/>
    </source>
</evidence>
<evidence type="ECO:0000256" key="1">
    <source>
        <dbReference type="ARBA" id="ARBA00001946"/>
    </source>
</evidence>
<evidence type="ECO:0000256" key="15">
    <source>
        <dbReference type="ARBA" id="ARBA00022946"/>
    </source>
</evidence>
<protein>
    <recommendedName>
        <fullName evidence="5">non-specific serine/threonine protein kinase</fullName>
        <ecNumber evidence="5">2.7.11.1</ecNumber>
    </recommendedName>
</protein>
<keyword evidence="13" id="KW-0067">ATP-binding</keyword>
<evidence type="ECO:0000256" key="7">
    <source>
        <dbReference type="ARBA" id="ARBA00022679"/>
    </source>
</evidence>
<reference evidence="20" key="1">
    <citation type="submission" date="2021-02" db="EMBL/GenBank/DDBJ databases">
        <authorList>
            <person name="Nowell W R."/>
        </authorList>
    </citation>
    <scope>NUCLEOTIDE SEQUENCE</scope>
</reference>
<dbReference type="GO" id="GO:0000422">
    <property type="term" value="P:autophagy of mitochondrion"/>
    <property type="evidence" value="ECO:0007669"/>
    <property type="project" value="TreeGrafter"/>
</dbReference>
<feature type="domain" description="Protein kinase" evidence="19">
    <location>
        <begin position="352"/>
        <end position="673"/>
    </location>
</feature>
<keyword evidence="14" id="KW-0460">Magnesium</keyword>
<dbReference type="EC" id="2.7.11.1" evidence="5"/>
<dbReference type="InterPro" id="IPR000719">
    <property type="entry name" value="Prot_kinase_dom"/>
</dbReference>
<dbReference type="GO" id="GO:0004674">
    <property type="term" value="F:protein serine/threonine kinase activity"/>
    <property type="evidence" value="ECO:0007669"/>
    <property type="project" value="UniProtKB-KW"/>
</dbReference>
<dbReference type="PANTHER" id="PTHR22972">
    <property type="entry name" value="SERINE/THREONINE PROTEIN KINASE"/>
    <property type="match status" value="1"/>
</dbReference>
<comment type="catalytic activity">
    <reaction evidence="17">
        <text>L-threonyl-[protein] + ATP = O-phospho-L-threonyl-[protein] + ADP + H(+)</text>
        <dbReference type="Rhea" id="RHEA:46608"/>
        <dbReference type="Rhea" id="RHEA-COMP:11060"/>
        <dbReference type="Rhea" id="RHEA-COMP:11605"/>
        <dbReference type="ChEBI" id="CHEBI:15378"/>
        <dbReference type="ChEBI" id="CHEBI:30013"/>
        <dbReference type="ChEBI" id="CHEBI:30616"/>
        <dbReference type="ChEBI" id="CHEBI:61977"/>
        <dbReference type="ChEBI" id="CHEBI:456216"/>
        <dbReference type="EC" id="2.7.11.1"/>
    </reaction>
</comment>
<keyword evidence="6" id="KW-0723">Serine/threonine-protein kinase</keyword>
<evidence type="ECO:0000256" key="2">
    <source>
        <dbReference type="ARBA" id="ARBA00004434"/>
    </source>
</evidence>
<evidence type="ECO:0000256" key="17">
    <source>
        <dbReference type="ARBA" id="ARBA00047899"/>
    </source>
</evidence>
<dbReference type="GO" id="GO:0005524">
    <property type="term" value="F:ATP binding"/>
    <property type="evidence" value="ECO:0007669"/>
    <property type="project" value="UniProtKB-KW"/>
</dbReference>
<dbReference type="InterPro" id="IPR051511">
    <property type="entry name" value="MitoQC_Scaffold_Kinases"/>
</dbReference>
<dbReference type="GO" id="GO:0005743">
    <property type="term" value="C:mitochondrial inner membrane"/>
    <property type="evidence" value="ECO:0007669"/>
    <property type="project" value="UniProtKB-SubCell"/>
</dbReference>
<comment type="subcellular location">
    <subcellularLocation>
        <location evidence="3">Cytoplasm</location>
        <location evidence="3">Cytosol</location>
    </subcellularLocation>
    <subcellularLocation>
        <location evidence="2">Mitochondrion inner membrane</location>
        <topology evidence="2">Single-pass membrane protein</topology>
    </subcellularLocation>
    <subcellularLocation>
        <location evidence="4">Mitochondrion outer membrane</location>
        <topology evidence="4">Single-pass membrane protein</topology>
    </subcellularLocation>
</comment>
<keyword evidence="8" id="KW-0479">Metal-binding</keyword>